<evidence type="ECO:0000313" key="1">
    <source>
        <dbReference type="EMBL" id="ADE13010.1"/>
    </source>
</evidence>
<dbReference type="HOGENOM" id="CLU_1188364_0_0_4"/>
<evidence type="ECO:0000313" key="2">
    <source>
        <dbReference type="Proteomes" id="UP000001625"/>
    </source>
</evidence>
<reference evidence="1 2" key="1">
    <citation type="submission" date="2010-03" db="EMBL/GenBank/DDBJ databases">
        <title>Complete sequence of Sideroxydans lithotrophicus ES-1.</title>
        <authorList>
            <consortium name="US DOE Joint Genome Institute"/>
            <person name="Lucas S."/>
            <person name="Copeland A."/>
            <person name="Lapidus A."/>
            <person name="Cheng J.-F."/>
            <person name="Bruce D."/>
            <person name="Goodwin L."/>
            <person name="Pitluck S."/>
            <person name="Munk A.C."/>
            <person name="Detter J.C."/>
            <person name="Han C."/>
            <person name="Tapia R."/>
            <person name="Larimer F."/>
            <person name="Land M."/>
            <person name="Hauser L."/>
            <person name="Kyrpides N."/>
            <person name="Ivanova N."/>
            <person name="Emerson D."/>
            <person name="Woyke T."/>
        </authorList>
    </citation>
    <scope>NUCLEOTIDE SEQUENCE [LARGE SCALE GENOMIC DNA]</scope>
    <source>
        <strain evidence="1 2">ES-1</strain>
    </source>
</reference>
<dbReference type="Proteomes" id="UP000001625">
    <property type="component" value="Chromosome"/>
</dbReference>
<dbReference type="AlphaFoldDB" id="D5CPL5"/>
<dbReference type="RefSeq" id="WP_013030908.1">
    <property type="nucleotide sequence ID" value="NC_013959.1"/>
</dbReference>
<name>D5CPL5_SIDLE</name>
<dbReference type="STRING" id="580332.Slit_2785"/>
<proteinExistence type="predicted"/>
<sequence>MTLTYQDRTIERVRLIDDNAEVRQTYRYPVEELEIAAEEVIGPIVDISTLLATFDKAHDAVICDFNLKVKNYSTINGDEIVSGLYKNNFPAVLCTRIDKHLPEAIRRSRRHIPVVISPSDLSSETLENAFQTCVAEFKGNFSPIRRPWKTLIRIEGGELLGNGDLIQVNAIIPEWSPSILVSFEWRINHNAALINVRDRLAKGEIVRLYATVNVGAEDADDLFVEDWSLSK</sequence>
<protein>
    <submittedName>
        <fullName evidence="1">Uncharacterized protein</fullName>
    </submittedName>
</protein>
<dbReference type="eggNOG" id="ENOG503037Z">
    <property type="taxonomic scope" value="Bacteria"/>
</dbReference>
<dbReference type="EMBL" id="CP001965">
    <property type="protein sequence ID" value="ADE13010.1"/>
    <property type="molecule type" value="Genomic_DNA"/>
</dbReference>
<gene>
    <name evidence="1" type="ordered locus">Slit_2785</name>
</gene>
<organism evidence="1 2">
    <name type="scientific">Sideroxydans lithotrophicus (strain ES-1)</name>
    <dbReference type="NCBI Taxonomy" id="580332"/>
    <lineage>
        <taxon>Bacteria</taxon>
        <taxon>Pseudomonadati</taxon>
        <taxon>Pseudomonadota</taxon>
        <taxon>Betaproteobacteria</taxon>
        <taxon>Nitrosomonadales</taxon>
        <taxon>Gallionellaceae</taxon>
        <taxon>Sideroxydans</taxon>
    </lineage>
</organism>
<dbReference type="OrthoDB" id="8478763at2"/>
<dbReference type="KEGG" id="slt:Slit_2785"/>
<accession>D5CPL5</accession>
<keyword evidence="2" id="KW-1185">Reference proteome</keyword>